<accession>A0A8K1ZX70</accession>
<dbReference type="AlphaFoldDB" id="A0A8K1ZX70"/>
<dbReference type="InterPro" id="IPR037257">
    <property type="entry name" value="T2SS_E_N_sf"/>
</dbReference>
<name>A0A8K1ZX70_9CYAN</name>
<evidence type="ECO:0000313" key="3">
    <source>
        <dbReference type="Proteomes" id="UP000607397"/>
    </source>
</evidence>
<sequence length="375" mass="41610">MEMLQLAQQGNLKALSVLLNRELVVKGAHAKLQQKDHCLKILVQSPQTDGQLSLVQLVRQTLLNLKPITLQTVQIYFQQLGTPRAGLVQEFHLLSSKSTAPEASAPSSQRAYPGTKPQRQKAAFRQHPPSKPQPQEQSPSAQHLVERLSVAEFLAQATTLEDLQVLKGHPFFTGKCPQCGHSFNITNQTPIYWDCHHCDWKDDLSALVPTVKPSASSTQPTLSEIKKLGNYLVEAGLLTEAQIGVALADQEMTGMRLGDILVRRGWVKEETIEYLMKKVILPERQASQSQSASYLNSSRNLLRALLNQPSLEEHPGMQPALEQSQPVETPTPSPIEPTHAEAKPAPKPRPMVANDRATLILPDMDLDDYLEGFRD</sequence>
<feature type="region of interest" description="Disordered" evidence="1">
    <location>
        <begin position="98"/>
        <end position="142"/>
    </location>
</feature>
<feature type="compositionally biased region" description="Polar residues" evidence="1">
    <location>
        <begin position="98"/>
        <end position="110"/>
    </location>
</feature>
<dbReference type="SUPFAM" id="SSF160246">
    <property type="entry name" value="EspE N-terminal domain-like"/>
    <property type="match status" value="1"/>
</dbReference>
<feature type="compositionally biased region" description="Low complexity" evidence="1">
    <location>
        <begin position="133"/>
        <end position="142"/>
    </location>
</feature>
<comment type="caution">
    <text evidence="2">The sequence shown here is derived from an EMBL/GenBank/DDBJ whole genome shotgun (WGS) entry which is preliminary data.</text>
</comment>
<dbReference type="Proteomes" id="UP000607397">
    <property type="component" value="Unassembled WGS sequence"/>
</dbReference>
<dbReference type="EMBL" id="WVIC01000006">
    <property type="protein sequence ID" value="NCJ05742.1"/>
    <property type="molecule type" value="Genomic_DNA"/>
</dbReference>
<feature type="region of interest" description="Disordered" evidence="1">
    <location>
        <begin position="312"/>
        <end position="355"/>
    </location>
</feature>
<reference evidence="2" key="1">
    <citation type="submission" date="2019-12" db="EMBL/GenBank/DDBJ databases">
        <title>High-Quality draft genome sequences of three cyanobacteria isolated from the limestone walls of the Old Cathedral of Coimbra.</title>
        <authorList>
            <person name="Tiago I."/>
            <person name="Soares F."/>
            <person name="Portugal A."/>
        </authorList>
    </citation>
    <scope>NUCLEOTIDE SEQUENCE [LARGE SCALE GENOMIC DNA]</scope>
    <source>
        <strain evidence="2">C</strain>
    </source>
</reference>
<proteinExistence type="predicted"/>
<gene>
    <name evidence="2" type="ORF">GS597_04290</name>
</gene>
<evidence type="ECO:0000256" key="1">
    <source>
        <dbReference type="SAM" id="MobiDB-lite"/>
    </source>
</evidence>
<protein>
    <submittedName>
        <fullName evidence="2">Uncharacterized protein</fullName>
    </submittedName>
</protein>
<dbReference type="RefSeq" id="WP_161824224.1">
    <property type="nucleotide sequence ID" value="NZ_WVIC01000006.1"/>
</dbReference>
<organism evidence="2 3">
    <name type="scientific">Petrachloros mirabilis ULC683</name>
    <dbReference type="NCBI Taxonomy" id="2781853"/>
    <lineage>
        <taxon>Bacteria</taxon>
        <taxon>Bacillati</taxon>
        <taxon>Cyanobacteriota</taxon>
        <taxon>Cyanophyceae</taxon>
        <taxon>Synechococcales</taxon>
        <taxon>Petrachlorosaceae</taxon>
        <taxon>Petrachloros</taxon>
        <taxon>Petrachloros mirabilis</taxon>
    </lineage>
</organism>
<evidence type="ECO:0000313" key="2">
    <source>
        <dbReference type="EMBL" id="NCJ05742.1"/>
    </source>
</evidence>
<keyword evidence="3" id="KW-1185">Reference proteome</keyword>